<keyword evidence="2" id="KW-1185">Reference proteome</keyword>
<dbReference type="OrthoDB" id="2194863at2759"/>
<proteinExistence type="predicted"/>
<evidence type="ECO:0000313" key="2">
    <source>
        <dbReference type="Proteomes" id="UP000192639"/>
    </source>
</evidence>
<reference evidence="1 2" key="1">
    <citation type="journal article" date="2017" name="Environ. Microbiol.">
        <title>Decay of the glycolytic pathway and adaptation to intranuclear parasitism within Enterocytozoonidae microsporidia.</title>
        <authorList>
            <person name="Wiredu Boakye D."/>
            <person name="Jaroenlak P."/>
            <person name="Prachumwat A."/>
            <person name="Williams T.A."/>
            <person name="Bateman K.S."/>
            <person name="Itsathitphaisarn O."/>
            <person name="Sritunyalucksana K."/>
            <person name="Paszkiewicz K.H."/>
            <person name="Moore K.A."/>
            <person name="Stentiford G.D."/>
            <person name="Williams B.A."/>
        </authorList>
    </citation>
    <scope>NUCLEOTIDE SEQUENCE [LARGE SCALE GENOMIC DNA]</scope>
    <source>
        <strain evidence="1 2">GB1</strain>
    </source>
</reference>
<dbReference type="EMBL" id="LWDP01000009">
    <property type="protein sequence ID" value="ORD94797.1"/>
    <property type="molecule type" value="Genomic_DNA"/>
</dbReference>
<dbReference type="Proteomes" id="UP000192639">
    <property type="component" value="Unassembled WGS sequence"/>
</dbReference>
<dbReference type="VEuPathDB" id="MicrosporidiaDB:ECANGB1_2332"/>
<gene>
    <name evidence="1" type="ORF">ECANGB1_2332</name>
</gene>
<evidence type="ECO:0000313" key="1">
    <source>
        <dbReference type="EMBL" id="ORD94797.1"/>
    </source>
</evidence>
<protein>
    <submittedName>
        <fullName evidence="1">Uncharacterized protein</fullName>
    </submittedName>
</protein>
<dbReference type="AlphaFoldDB" id="A0A1Y1S9D2"/>
<organism evidence="1 2">
    <name type="scientific">Enterospora canceri</name>
    <dbReference type="NCBI Taxonomy" id="1081671"/>
    <lineage>
        <taxon>Eukaryota</taxon>
        <taxon>Fungi</taxon>
        <taxon>Fungi incertae sedis</taxon>
        <taxon>Microsporidia</taxon>
        <taxon>Enterocytozoonidae</taxon>
        <taxon>Enterospora</taxon>
    </lineage>
</organism>
<accession>A0A1Y1S9D2</accession>
<name>A0A1Y1S9D2_9MICR</name>
<comment type="caution">
    <text evidence="1">The sequence shown here is derived from an EMBL/GenBank/DDBJ whole genome shotgun (WGS) entry which is preliminary data.</text>
</comment>
<sequence length="561" mass="65583">MKNLLTGRYLRSIVDEINTDTCYGHLMTVYSALIREIDVEAEEKDDFIEALNLVNAKLREFVPFEYQFYIIDRPIYKGKKEMKKGLFELFTDCIIQMVLEHTTTELTNELNKVQNKQNNTKEQAGINSYICNALFRIRNVPLSPKMTKYVAFALNKDDIKEFLSFIIKMEHKRNTALESNEEFAASFLDALNSLFLAIKNINSDTYAEILKIVHSEKKFFKRVIFSNLPDVYMSYVYSTTRDYNFDVLVSLYDSRPYLVEETILKVNQGELLIPRKSFIDKIMENDKYFAKMIIKLDLTKEELANVTENSNLFLVEYFTQKAGPMVDLCKVLANKSEEFIIEFLENNVNSDNMPNLIRSISYAIKLTSNLKEFILNNFGDRKEYFNALIPFLTVDEIEERLGMWYEKNKTIEALLRKYHSGDLLTVLHKMVYSRNIKAVIEETLESNKFTDSDFIFLLKFLETTECDFKYKTCLDCMNKRKSLQKQCIVFLEHSPGSITNKEYVSCLEAAGNLKLYENVPIQELFDLVQGNPRMKKQLQKLLNKSKKSTKKQNEMKAFLNL</sequence>